<dbReference type="PATRIC" id="fig|1265738.3.peg.7779"/>
<evidence type="ECO:0000313" key="1">
    <source>
        <dbReference type="EMBL" id="EMI15282.1"/>
    </source>
</evidence>
<protein>
    <submittedName>
        <fullName evidence="1">Uncharacterized protein</fullName>
    </submittedName>
</protein>
<proteinExistence type="predicted"/>
<accession>M5RIV6</accession>
<dbReference type="Proteomes" id="UP000011991">
    <property type="component" value="Unassembled WGS sequence"/>
</dbReference>
<comment type="caution">
    <text evidence="1">The sequence shown here is derived from an EMBL/GenBank/DDBJ whole genome shotgun (WGS) entry which is preliminary data.</text>
</comment>
<name>M5RIV6_9BACT</name>
<dbReference type="RefSeq" id="WP_008709752.1">
    <property type="nucleotide sequence ID" value="NZ_ANOG01001124.1"/>
</dbReference>
<gene>
    <name evidence="1" type="ORF">RMSM_07791</name>
</gene>
<dbReference type="EMBL" id="ANOG01001124">
    <property type="protein sequence ID" value="EMI15282.1"/>
    <property type="molecule type" value="Genomic_DNA"/>
</dbReference>
<dbReference type="AlphaFoldDB" id="M5RIV6"/>
<sequence length="98" mass="11081">MPGTKTDRSKRDGTPDQIAKRLDAVRVTEEALDAVHREATFFQRGAYFPSTQRRDLSQMLRSGTPKSKFVISRLQINVAETATVPCFSDSGALKRRFY</sequence>
<reference evidence="1 2" key="1">
    <citation type="journal article" date="2013" name="Mar. Genomics">
        <title>Expression of sulfatases in Rhodopirellula baltica and the diversity of sulfatases in the genus Rhodopirellula.</title>
        <authorList>
            <person name="Wegner C.E."/>
            <person name="Richter-Heitmann T."/>
            <person name="Klindworth A."/>
            <person name="Klockow C."/>
            <person name="Richter M."/>
            <person name="Achstetter T."/>
            <person name="Glockner F.O."/>
            <person name="Harder J."/>
        </authorList>
    </citation>
    <scope>NUCLEOTIDE SEQUENCE [LARGE SCALE GENOMIC DNA]</scope>
    <source>
        <strain evidence="1 2">SM1</strain>
    </source>
</reference>
<evidence type="ECO:0000313" key="2">
    <source>
        <dbReference type="Proteomes" id="UP000011991"/>
    </source>
</evidence>
<organism evidence="1 2">
    <name type="scientific">Rhodopirellula maiorica SM1</name>
    <dbReference type="NCBI Taxonomy" id="1265738"/>
    <lineage>
        <taxon>Bacteria</taxon>
        <taxon>Pseudomonadati</taxon>
        <taxon>Planctomycetota</taxon>
        <taxon>Planctomycetia</taxon>
        <taxon>Pirellulales</taxon>
        <taxon>Pirellulaceae</taxon>
        <taxon>Novipirellula</taxon>
    </lineage>
</organism>
<keyword evidence="2" id="KW-1185">Reference proteome</keyword>